<dbReference type="AlphaFoldDB" id="M3HWM2"/>
<reference evidence="1 2" key="1">
    <citation type="submission" date="2013-02" db="EMBL/GenBank/DDBJ databases">
        <authorList>
            <person name="Harkins D.M."/>
            <person name="Durkin A.S."/>
            <person name="Brinkac L.M."/>
            <person name="Haft D.H."/>
            <person name="Selengut J.D."/>
            <person name="Sanka R."/>
            <person name="DePew J."/>
            <person name="Purushe J."/>
            <person name="Tulsiani S.M."/>
            <person name="Graham G.C."/>
            <person name="Burns M.-A."/>
            <person name="Dohnt M.F."/>
            <person name="Smythe L.D."/>
            <person name="McKay D.B."/>
            <person name="Craig S.B."/>
            <person name="Vinetz J.M."/>
            <person name="Sutton G.G."/>
            <person name="Nierman W.C."/>
            <person name="Fouts D.E."/>
        </authorList>
    </citation>
    <scope>NUCLEOTIDE SEQUENCE [LARGE SCALE GENOMIC DNA]</scope>
    <source>
        <strain evidence="1 2">LT2050</strain>
    </source>
</reference>
<sequence length="198" mass="22557">MFFRIKTSFLARFLLLFLGLGLFHTLYASKNDVLEISDVLVHQTEVNRVLSISVSDSLVALDQEDFLVLNSDTVVVTKSNHSSNSAHRKVSPLDLKDQRSPILIENRFLHLYGFNFGIPFFFYGSSQNFISPVAVLTKNLVSILEKTDVCLFILDRGQPFDSKNCMAVFLFQKDPFSPKLFLTFEDSLLHSIELEKNI</sequence>
<dbReference type="EMBL" id="AFMD02000232">
    <property type="protein sequence ID" value="EMG22276.1"/>
    <property type="molecule type" value="Genomic_DNA"/>
</dbReference>
<gene>
    <name evidence="1" type="ORF">LEP1GSC150_1009</name>
</gene>
<accession>M3HWM2</accession>
<name>M3HWM2_LEPIT</name>
<proteinExistence type="predicted"/>
<evidence type="ECO:0000313" key="1">
    <source>
        <dbReference type="EMBL" id="EMG22276.1"/>
    </source>
</evidence>
<dbReference type="Proteomes" id="UP000011778">
    <property type="component" value="Unassembled WGS sequence"/>
</dbReference>
<protein>
    <submittedName>
        <fullName evidence="1">Uncharacterized protein</fullName>
    </submittedName>
</protein>
<organism evidence="1 2">
    <name type="scientific">Leptospira interrogans serovar Copenhageni str. LT2050</name>
    <dbReference type="NCBI Taxonomy" id="1001598"/>
    <lineage>
        <taxon>Bacteria</taxon>
        <taxon>Pseudomonadati</taxon>
        <taxon>Spirochaetota</taxon>
        <taxon>Spirochaetia</taxon>
        <taxon>Leptospirales</taxon>
        <taxon>Leptospiraceae</taxon>
        <taxon>Leptospira</taxon>
    </lineage>
</organism>
<comment type="caution">
    <text evidence="1">The sequence shown here is derived from an EMBL/GenBank/DDBJ whole genome shotgun (WGS) entry which is preliminary data.</text>
</comment>
<evidence type="ECO:0000313" key="2">
    <source>
        <dbReference type="Proteomes" id="UP000011778"/>
    </source>
</evidence>